<keyword evidence="16" id="KW-0645">Protease</keyword>
<dbReference type="InterPro" id="IPR029148">
    <property type="entry name" value="FACT-SPT16_Nlobe"/>
</dbReference>
<dbReference type="EMBL" id="JAPEVB010000001">
    <property type="protein sequence ID" value="KAJ4396046.1"/>
    <property type="molecule type" value="Genomic_DNA"/>
</dbReference>
<dbReference type="SMART" id="SM01287">
    <property type="entry name" value="Rtt106"/>
    <property type="match status" value="1"/>
</dbReference>
<dbReference type="InterPro" id="IPR013719">
    <property type="entry name" value="RTT106/SPT16-like_middle_dom"/>
</dbReference>
<dbReference type="InterPro" id="IPR029149">
    <property type="entry name" value="Creatin/AminoP/Spt16_N"/>
</dbReference>
<dbReference type="GO" id="GO:0034728">
    <property type="term" value="P:nucleosome organization"/>
    <property type="evidence" value="ECO:0007669"/>
    <property type="project" value="UniProtKB-ARBA"/>
</dbReference>
<dbReference type="Proteomes" id="UP001140453">
    <property type="component" value="Unassembled WGS sequence"/>
</dbReference>
<evidence type="ECO:0000259" key="13">
    <source>
        <dbReference type="SMART" id="SM01285"/>
    </source>
</evidence>
<dbReference type="SUPFAM" id="SSF55920">
    <property type="entry name" value="Creatinase/aminopeptidase"/>
    <property type="match status" value="1"/>
</dbReference>
<feature type="domain" description="FACT complex subunit SPT16 N-terminal lobe" evidence="13">
    <location>
        <begin position="7"/>
        <end position="168"/>
    </location>
</feature>
<comment type="similarity">
    <text evidence="1 11">Belongs to the peptidase M24 family. SPT16 subfamily.</text>
</comment>
<evidence type="ECO:0000256" key="5">
    <source>
        <dbReference type="ARBA" id="ARBA00023015"/>
    </source>
</evidence>
<accession>A0A9W8Z196</accession>
<evidence type="ECO:0000256" key="11">
    <source>
        <dbReference type="RuleBase" id="RU367052"/>
    </source>
</evidence>
<proteinExistence type="inferred from homology"/>
<evidence type="ECO:0000259" key="14">
    <source>
        <dbReference type="SMART" id="SM01286"/>
    </source>
</evidence>
<dbReference type="PANTHER" id="PTHR13980">
    <property type="entry name" value="CDC68 RELATED"/>
    <property type="match status" value="1"/>
</dbReference>
<evidence type="ECO:0000256" key="10">
    <source>
        <dbReference type="ARBA" id="ARBA00025370"/>
    </source>
</evidence>
<dbReference type="Pfam" id="PF24824">
    <property type="entry name" value="PH_SPT16"/>
    <property type="match status" value="1"/>
</dbReference>
<dbReference type="Gene3D" id="2.30.29.150">
    <property type="match status" value="1"/>
</dbReference>
<dbReference type="FunFam" id="3.90.230.10:FF:000005">
    <property type="entry name" value="FACT complex subunit spt16"/>
    <property type="match status" value="1"/>
</dbReference>
<feature type="region of interest" description="Disordered" evidence="12">
    <location>
        <begin position="941"/>
        <end position="1038"/>
    </location>
</feature>
<dbReference type="FunFam" id="3.40.350.10:FF:000006">
    <property type="entry name" value="FACT complex subunit SPT16"/>
    <property type="match status" value="1"/>
</dbReference>
<reference evidence="16" key="1">
    <citation type="submission" date="2022-10" db="EMBL/GenBank/DDBJ databases">
        <title>Tapping the CABI collections for fungal endophytes: first genome assemblies for Collariella, Neodidymelliopsis, Ascochyta clinopodiicola, Didymella pomorum, Didymosphaeria variabile, Neocosmospora piperis and Neocucurbitaria cava.</title>
        <authorList>
            <person name="Hill R."/>
        </authorList>
    </citation>
    <scope>NUCLEOTIDE SEQUENCE</scope>
    <source>
        <strain evidence="16">IMI 355082</strain>
    </source>
</reference>
<keyword evidence="9 11" id="KW-0539">Nucleus</keyword>
<dbReference type="FunFam" id="2.30.29.210:FF:000001">
    <property type="entry name" value="FACT complex subunit spt16"/>
    <property type="match status" value="1"/>
</dbReference>
<dbReference type="PANTHER" id="PTHR13980:SF15">
    <property type="entry name" value="FACT COMPLEX SUBUNIT SPT16"/>
    <property type="match status" value="1"/>
</dbReference>
<evidence type="ECO:0000259" key="15">
    <source>
        <dbReference type="SMART" id="SM01287"/>
    </source>
</evidence>
<dbReference type="GO" id="GO:0006368">
    <property type="term" value="P:transcription elongation by RNA polymerase II"/>
    <property type="evidence" value="ECO:0007669"/>
    <property type="project" value="TreeGrafter"/>
</dbReference>
<dbReference type="GO" id="GO:0004177">
    <property type="term" value="F:aminopeptidase activity"/>
    <property type="evidence" value="ECO:0007669"/>
    <property type="project" value="UniProtKB-KW"/>
</dbReference>
<dbReference type="InterPro" id="IPR011993">
    <property type="entry name" value="PH-like_dom_sf"/>
</dbReference>
<dbReference type="InterPro" id="IPR048969">
    <property type="entry name" value="FACT_SPT16_C"/>
</dbReference>
<feature type="domain" description="FACT complex subunit SPT16 middle" evidence="14">
    <location>
        <begin position="551"/>
        <end position="701"/>
    </location>
</feature>
<dbReference type="FunFam" id="2.30.29.30:FF:000017">
    <property type="entry name" value="FACT complex subunit SPT16"/>
    <property type="match status" value="1"/>
</dbReference>
<dbReference type="Gene3D" id="2.30.29.210">
    <property type="entry name" value="FACT complex subunit Spt16p/Cdc68p"/>
    <property type="match status" value="1"/>
</dbReference>
<dbReference type="GO" id="GO:0006260">
    <property type="term" value="P:DNA replication"/>
    <property type="evidence" value="ECO:0007669"/>
    <property type="project" value="UniProtKB-KW"/>
</dbReference>
<dbReference type="GO" id="GO:0010468">
    <property type="term" value="P:regulation of gene expression"/>
    <property type="evidence" value="ECO:0007669"/>
    <property type="project" value="UniProtKB-ARBA"/>
</dbReference>
<evidence type="ECO:0000256" key="2">
    <source>
        <dbReference type="ARBA" id="ARBA00022454"/>
    </source>
</evidence>
<comment type="subcellular location">
    <subcellularLocation>
        <location evidence="11">Nucleus</location>
    </subcellularLocation>
    <subcellularLocation>
        <location evidence="11">Chromosome</location>
    </subcellularLocation>
</comment>
<evidence type="ECO:0000256" key="3">
    <source>
        <dbReference type="ARBA" id="ARBA00022705"/>
    </source>
</evidence>
<keyword evidence="4 11" id="KW-0227">DNA damage</keyword>
<feature type="region of interest" description="Disordered" evidence="12">
    <location>
        <begin position="450"/>
        <end position="523"/>
    </location>
</feature>
<dbReference type="Pfam" id="PF00557">
    <property type="entry name" value="Peptidase_M24"/>
    <property type="match status" value="1"/>
</dbReference>
<evidence type="ECO:0000313" key="16">
    <source>
        <dbReference type="EMBL" id="KAJ4396046.1"/>
    </source>
</evidence>
<feature type="domain" description="Histone chaperone RTT106/FACT complex subunit SPT16-like middle" evidence="15">
    <location>
        <begin position="826"/>
        <end position="916"/>
    </location>
</feature>
<feature type="compositionally biased region" description="Acidic residues" evidence="12">
    <location>
        <begin position="948"/>
        <end position="962"/>
    </location>
</feature>
<dbReference type="Gene3D" id="2.30.29.30">
    <property type="entry name" value="Pleckstrin-homology domain (PH domain)/Phosphotyrosine-binding domain (PTB)"/>
    <property type="match status" value="1"/>
</dbReference>
<dbReference type="Pfam" id="PF14826">
    <property type="entry name" value="FACT-Spt16_Nlob"/>
    <property type="match status" value="1"/>
</dbReference>
<comment type="subunit">
    <text evidence="11">Component of the FACT complex.</text>
</comment>
<feature type="compositionally biased region" description="Acidic residues" evidence="12">
    <location>
        <begin position="992"/>
        <end position="1008"/>
    </location>
</feature>
<organism evidence="16 17">
    <name type="scientific">Gnomoniopsis smithogilvyi</name>
    <dbReference type="NCBI Taxonomy" id="1191159"/>
    <lineage>
        <taxon>Eukaryota</taxon>
        <taxon>Fungi</taxon>
        <taxon>Dikarya</taxon>
        <taxon>Ascomycota</taxon>
        <taxon>Pezizomycotina</taxon>
        <taxon>Sordariomycetes</taxon>
        <taxon>Sordariomycetidae</taxon>
        <taxon>Diaporthales</taxon>
        <taxon>Gnomoniaceae</taxon>
        <taxon>Gnomoniopsis</taxon>
    </lineage>
</organism>
<dbReference type="SMART" id="SM01286">
    <property type="entry name" value="SPT16"/>
    <property type="match status" value="1"/>
</dbReference>
<keyword evidence="2 11" id="KW-0158">Chromosome</keyword>
<dbReference type="Gene3D" id="3.90.230.10">
    <property type="entry name" value="Creatinase/methionine aminopeptidase superfamily"/>
    <property type="match status" value="1"/>
</dbReference>
<keyword evidence="16" id="KW-0031">Aminopeptidase</keyword>
<dbReference type="GO" id="GO:0006281">
    <property type="term" value="P:DNA repair"/>
    <property type="evidence" value="ECO:0007669"/>
    <property type="project" value="UniProtKB-UniRule"/>
</dbReference>
<dbReference type="OrthoDB" id="10251642at2759"/>
<evidence type="ECO:0000256" key="1">
    <source>
        <dbReference type="ARBA" id="ARBA00010779"/>
    </source>
</evidence>
<protein>
    <recommendedName>
        <fullName evidence="11">FACT complex subunit</fullName>
    </recommendedName>
</protein>
<keyword evidence="6" id="KW-0175">Coiled coil</keyword>
<evidence type="ECO:0000313" key="17">
    <source>
        <dbReference type="Proteomes" id="UP001140453"/>
    </source>
</evidence>
<dbReference type="InterPro" id="IPR000994">
    <property type="entry name" value="Pept_M24"/>
</dbReference>
<feature type="compositionally biased region" description="Basic and acidic residues" evidence="12">
    <location>
        <begin position="1009"/>
        <end position="1021"/>
    </location>
</feature>
<keyword evidence="17" id="KW-1185">Reference proteome</keyword>
<comment type="caution">
    <text evidence="16">The sequence shown here is derived from an EMBL/GenBank/DDBJ whole genome shotgun (WGS) entry which is preliminary data.</text>
</comment>
<dbReference type="GO" id="GO:0035101">
    <property type="term" value="C:FACT complex"/>
    <property type="evidence" value="ECO:0007669"/>
    <property type="project" value="UniProtKB-UniRule"/>
</dbReference>
<feature type="compositionally biased region" description="Basic and acidic residues" evidence="12">
    <location>
        <begin position="485"/>
        <end position="495"/>
    </location>
</feature>
<evidence type="ECO:0000256" key="6">
    <source>
        <dbReference type="ARBA" id="ARBA00023054"/>
    </source>
</evidence>
<sequence length="1038" mass="117954">MADAIQIDAKLFQERISHFINAWKNDRRSGDTLFGGVSSIVIMMGKVEEAPSFNKNNAMHSWLLGYEFPTTLMVFTLDTLYIVTTAKKAKYLEQLKNEKYPVEVLVRGKDAEENNKIFVKLAETIKTAGKKVGVIPKDTSKGPFVDEWKKIFADTCKDAEEVDVALALSSACFAAKDEAELRAMRTSSKACVALTHSFLLDDILNTFDQEKKVKHRVLTDKVDSKLDDNKFWKNVKLPSGQKFPSDFDPQQLDWIVGPSVYSGGKFDLKMQTEPSEDNLHPGVIIAGMALKYKSYSSHIARTYMVDPNKTQENNYKFLLALHGVVLKEIRDGAVAKDVYNKAVSYIKSKKPEFEKHFLKNVGYGTGLEVRDPTLVLNAKNNRTLKDGMTLCISTGFADLENPQAQDKNSKVYSLIVTDTIRVTNTSEGTISFTGEAPTDPDSTTFFFKDEEEAQPAPKKEKKDSKVGAVAAKNITSSRLRSGRGQQEKSEEDQQRRRAHQKQLAEKKQKEGLARYAEATGGQNGGEVKKFKRFESYKRDNQLPPKVRDMGIVLDTKNSTIIVPVMGRPVPYHINTIKNASKNDEGEWSYLRINFLSPGQGVGRKDDQPFEDASAHFVRSLTFRSTDGARYADIANQITNIKRDSAKKEQEKKDMEDVVEQDKLVEIRNRRPVVLDNVFLRPAMEGKRVPGKVEIHQNGVRYQSPLNPHQRVDILFSNVKHLFFQPCQSELIVIIHIHLKDPILIGNKKKTKDVQFYREATDIQFDETGNRKRKYRYGDEDEFEAEQEERRRRGELDRLFKSFTEKIAEAGRNEHLEVDMPVRDLGFFGVPFRSNVYIQPTTDCLIQLTEPPFMVITLEDIEIAHLERVQFGLKNFDLVFVFKDYNRAPYHVNTIPVESLEEVKDFLDTSEIAYSEGPLNLNWPTIMKTVTSDPHQFFVDGGWSFLQSDSDDENGSEEEEPESDFQISESELDEASESSEEDSDFDSNASAEASDEDASDDEEGEDWDALEAKAKKRDRESALEDDDERGAGKKKQRKR</sequence>
<dbReference type="InterPro" id="IPR040258">
    <property type="entry name" value="Spt16"/>
</dbReference>
<gene>
    <name evidence="16" type="primary">SPT16</name>
    <name evidence="16" type="ORF">N0V93_000262</name>
</gene>
<keyword evidence="16" id="KW-0378">Hydrolase</keyword>
<keyword evidence="8 11" id="KW-0234">DNA repair</keyword>
<keyword evidence="3 11" id="KW-0235">DNA replication</keyword>
<dbReference type="AlphaFoldDB" id="A0A9W8Z196"/>
<dbReference type="Gene3D" id="3.40.350.10">
    <property type="entry name" value="Creatinase/prolidase N-terminal domain"/>
    <property type="match status" value="1"/>
</dbReference>
<comment type="function">
    <text evidence="10 11">Component of the FACT complex, a general chromatin factor that acts to reorganize nucleosomes. The FACT complex is involved in multiple processes that require DNA as a template such as mRNA elongation, DNA replication and DNA repair. During transcription elongation the FACT complex acts as a histone chaperone that both destabilizes and restores nucleosomal structure. It facilitates the passage of RNA polymerase II and transcription by promoting the dissociation of one histone H2A-H2B dimer from the nucleosome, then subsequently promotes the reestablishment of the nucleosome following the passage of RNA polymerase II.</text>
</comment>
<dbReference type="Pfam" id="PF08512">
    <property type="entry name" value="Rttp106-like_middle"/>
    <property type="match status" value="1"/>
</dbReference>
<evidence type="ECO:0000256" key="4">
    <source>
        <dbReference type="ARBA" id="ARBA00022763"/>
    </source>
</evidence>
<dbReference type="CDD" id="cd01091">
    <property type="entry name" value="CDC68-like"/>
    <property type="match status" value="1"/>
</dbReference>
<dbReference type="InterPro" id="IPR056595">
    <property type="entry name" value="Fact-SPT16_PH"/>
</dbReference>
<keyword evidence="7 11" id="KW-0804">Transcription</keyword>
<dbReference type="InterPro" id="IPR036005">
    <property type="entry name" value="Creatinase/aminopeptidase-like"/>
</dbReference>
<dbReference type="GO" id="GO:0031491">
    <property type="term" value="F:nucleosome binding"/>
    <property type="evidence" value="ECO:0007669"/>
    <property type="project" value="TreeGrafter"/>
</dbReference>
<dbReference type="InterPro" id="IPR013953">
    <property type="entry name" value="FACT_SPT16_M"/>
</dbReference>
<dbReference type="FunFam" id="2.30.29.150:FF:000002">
    <property type="entry name" value="FACT complex subunit SPT16"/>
    <property type="match status" value="1"/>
</dbReference>
<evidence type="ECO:0000256" key="9">
    <source>
        <dbReference type="ARBA" id="ARBA00023242"/>
    </source>
</evidence>
<evidence type="ECO:0000256" key="8">
    <source>
        <dbReference type="ARBA" id="ARBA00023204"/>
    </source>
</evidence>
<dbReference type="SMART" id="SM01285">
    <property type="entry name" value="FACT-Spt16_Nlob"/>
    <property type="match status" value="1"/>
</dbReference>
<name>A0A9W8Z196_9PEZI</name>
<dbReference type="Pfam" id="PF21091">
    <property type="entry name" value="SPT16_C"/>
    <property type="match status" value="1"/>
</dbReference>
<keyword evidence="5 11" id="KW-0805">Transcription regulation</keyword>
<dbReference type="InterPro" id="IPR033825">
    <property type="entry name" value="Spt16_M24"/>
</dbReference>
<evidence type="ECO:0000256" key="7">
    <source>
        <dbReference type="ARBA" id="ARBA00023163"/>
    </source>
</evidence>
<feature type="compositionally biased region" description="Acidic residues" evidence="12">
    <location>
        <begin position="969"/>
        <end position="984"/>
    </location>
</feature>
<evidence type="ECO:0000256" key="12">
    <source>
        <dbReference type="SAM" id="MobiDB-lite"/>
    </source>
</evidence>
<dbReference type="Pfam" id="PF08644">
    <property type="entry name" value="SPT16"/>
    <property type="match status" value="1"/>
</dbReference>
<feature type="compositionally biased region" description="Basic and acidic residues" evidence="12">
    <location>
        <begin position="502"/>
        <end position="512"/>
    </location>
</feature>